<dbReference type="SMART" id="SM00249">
    <property type="entry name" value="PHD"/>
    <property type="match status" value="1"/>
</dbReference>
<dbReference type="EMBL" id="OOIL02006792">
    <property type="protein sequence ID" value="VFR02096.1"/>
    <property type="molecule type" value="Genomic_DNA"/>
</dbReference>
<dbReference type="InterPro" id="IPR019786">
    <property type="entry name" value="Zinc_finger_PHD-type_CS"/>
</dbReference>
<dbReference type="Proteomes" id="UP000595140">
    <property type="component" value="Unassembled WGS sequence"/>
</dbReference>
<dbReference type="Gene3D" id="3.30.40.10">
    <property type="entry name" value="Zinc/RING finger domain, C3HC4 (zinc finger)"/>
    <property type="match status" value="1"/>
</dbReference>
<evidence type="ECO:0000256" key="6">
    <source>
        <dbReference type="PROSITE-ProRule" id="PRU00146"/>
    </source>
</evidence>
<feature type="compositionally biased region" description="Basic and acidic residues" evidence="7">
    <location>
        <begin position="507"/>
        <end position="518"/>
    </location>
</feature>
<keyword evidence="3 6" id="KW-0863">Zinc-finger</keyword>
<dbReference type="CDD" id="cd15539">
    <property type="entry name" value="PHD1_AIRE"/>
    <property type="match status" value="1"/>
</dbReference>
<dbReference type="CDD" id="cd04301">
    <property type="entry name" value="NAT_SF"/>
    <property type="match status" value="1"/>
</dbReference>
<accession>A0A484NL81</accession>
<feature type="compositionally biased region" description="Basic and acidic residues" evidence="7">
    <location>
        <begin position="382"/>
        <end position="403"/>
    </location>
</feature>
<dbReference type="GO" id="GO:0003714">
    <property type="term" value="F:transcription corepressor activity"/>
    <property type="evidence" value="ECO:0007669"/>
    <property type="project" value="InterPro"/>
</dbReference>
<feature type="compositionally biased region" description="Basic residues" evidence="7">
    <location>
        <begin position="554"/>
        <end position="567"/>
    </location>
</feature>
<gene>
    <name evidence="9" type="ORF">CCAM_LOCUS43871</name>
</gene>
<dbReference type="InterPro" id="IPR056511">
    <property type="entry name" value="IDM1_C"/>
</dbReference>
<dbReference type="Pfam" id="PF22970">
    <property type="entry name" value="DUF7028"/>
    <property type="match status" value="1"/>
</dbReference>
<comment type="subcellular location">
    <subcellularLocation>
        <location evidence="1">Nucleus</location>
    </subcellularLocation>
</comment>
<evidence type="ECO:0000256" key="7">
    <source>
        <dbReference type="SAM" id="MobiDB-lite"/>
    </source>
</evidence>
<dbReference type="PANTHER" id="PTHR46309">
    <property type="entry name" value="PHD FINGER PROTEIN 12"/>
    <property type="match status" value="1"/>
</dbReference>
<dbReference type="PROSITE" id="PS50016">
    <property type="entry name" value="ZF_PHD_2"/>
    <property type="match status" value="1"/>
</dbReference>
<feature type="compositionally biased region" description="Basic and acidic residues" evidence="7">
    <location>
        <begin position="343"/>
        <end position="361"/>
    </location>
</feature>
<dbReference type="PROSITE" id="PS01359">
    <property type="entry name" value="ZF_PHD_1"/>
    <property type="match status" value="1"/>
</dbReference>
<dbReference type="GO" id="GO:0005634">
    <property type="term" value="C:nucleus"/>
    <property type="evidence" value="ECO:0007669"/>
    <property type="project" value="UniProtKB-SubCell"/>
</dbReference>
<dbReference type="InterPro" id="IPR028322">
    <property type="entry name" value="PNRC-like_rgn"/>
</dbReference>
<feature type="compositionally biased region" description="Polar residues" evidence="7">
    <location>
        <begin position="1028"/>
        <end position="1037"/>
    </location>
</feature>
<evidence type="ECO:0000256" key="4">
    <source>
        <dbReference type="ARBA" id="ARBA00022833"/>
    </source>
</evidence>
<dbReference type="GO" id="GO:0008270">
    <property type="term" value="F:zinc ion binding"/>
    <property type="evidence" value="ECO:0007669"/>
    <property type="project" value="UniProtKB-KW"/>
</dbReference>
<evidence type="ECO:0000313" key="9">
    <source>
        <dbReference type="EMBL" id="VFR02096.1"/>
    </source>
</evidence>
<dbReference type="PANTHER" id="PTHR46309:SF1">
    <property type="entry name" value="PHD FINGER PROTEIN 12"/>
    <property type="match status" value="1"/>
</dbReference>
<dbReference type="Pfam" id="PF15365">
    <property type="entry name" value="PNRC"/>
    <property type="match status" value="1"/>
</dbReference>
<organism evidence="9 10">
    <name type="scientific">Cuscuta campestris</name>
    <dbReference type="NCBI Taxonomy" id="132261"/>
    <lineage>
        <taxon>Eukaryota</taxon>
        <taxon>Viridiplantae</taxon>
        <taxon>Streptophyta</taxon>
        <taxon>Embryophyta</taxon>
        <taxon>Tracheophyta</taxon>
        <taxon>Spermatophyta</taxon>
        <taxon>Magnoliopsida</taxon>
        <taxon>eudicotyledons</taxon>
        <taxon>Gunneridae</taxon>
        <taxon>Pentapetalae</taxon>
        <taxon>asterids</taxon>
        <taxon>lamiids</taxon>
        <taxon>Solanales</taxon>
        <taxon>Convolvulaceae</taxon>
        <taxon>Cuscuteae</taxon>
        <taxon>Cuscuta</taxon>
        <taxon>Cuscuta subgen. Grammica</taxon>
        <taxon>Cuscuta sect. Cleistogrammica</taxon>
    </lineage>
</organism>
<dbReference type="Pfam" id="PF23209">
    <property type="entry name" value="IDM1_C"/>
    <property type="match status" value="1"/>
</dbReference>
<dbReference type="InterPro" id="IPR032308">
    <property type="entry name" value="TDBD"/>
</dbReference>
<dbReference type="InterPro" id="IPR013083">
    <property type="entry name" value="Znf_RING/FYVE/PHD"/>
</dbReference>
<keyword evidence="2" id="KW-0479">Metal-binding</keyword>
<evidence type="ECO:0000256" key="1">
    <source>
        <dbReference type="ARBA" id="ARBA00004123"/>
    </source>
</evidence>
<keyword evidence="10" id="KW-1185">Reference proteome</keyword>
<evidence type="ECO:0000256" key="5">
    <source>
        <dbReference type="ARBA" id="ARBA00023242"/>
    </source>
</evidence>
<feature type="domain" description="PHD-type" evidence="8">
    <location>
        <begin position="705"/>
        <end position="750"/>
    </location>
</feature>
<dbReference type="GO" id="GO:0006357">
    <property type="term" value="P:regulation of transcription by RNA polymerase II"/>
    <property type="evidence" value="ECO:0007669"/>
    <property type="project" value="TreeGrafter"/>
</dbReference>
<dbReference type="InterPro" id="IPR016181">
    <property type="entry name" value="Acyl_CoA_acyltransferase"/>
</dbReference>
<evidence type="ECO:0000313" key="10">
    <source>
        <dbReference type="Proteomes" id="UP000595140"/>
    </source>
</evidence>
<name>A0A484NL81_9ASTE</name>
<feature type="region of interest" description="Disordered" evidence="7">
    <location>
        <begin position="504"/>
        <end position="567"/>
    </location>
</feature>
<dbReference type="InterPro" id="IPR019787">
    <property type="entry name" value="Znf_PHD-finger"/>
</dbReference>
<reference evidence="9 10" key="1">
    <citation type="submission" date="2018-04" db="EMBL/GenBank/DDBJ databases">
        <authorList>
            <person name="Vogel A."/>
        </authorList>
    </citation>
    <scope>NUCLEOTIDE SEQUENCE [LARGE SCALE GENOMIC DNA]</scope>
</reference>
<dbReference type="OrthoDB" id="429143at2759"/>
<dbReference type="InterPro" id="IPR001965">
    <property type="entry name" value="Znf_PHD"/>
</dbReference>
<dbReference type="GO" id="GO:0016071">
    <property type="term" value="P:mRNA metabolic process"/>
    <property type="evidence" value="ECO:0007669"/>
    <property type="project" value="UniProtKB-ARBA"/>
</dbReference>
<sequence>MADWLKPIDFCKGGWVDLDLNSEPILETDDAPITADSASGKKCDFLSLGNKFEERDRVVNVELDKGVELAAAVNGCVEESKSVQCGVGAVLEGSLGENGELSVISNVPGFIKEEPVLLQEFNVGNGCLKVESERSGQAVENDGGSDRDVELTAAVCVEESKLVQCVFDAAREGNLGRNSGLSRLSGLVGSIKEEPVTLQESNVGKGCLKLESDISGQAVAVGSANSLDGGTSDLIEDEKVIQKGKRGRKRKNAENAKVCDDEVKRKKNNHKPLVGQTGNCGRVLRSKVNCTSQAETQRTEANPGFVDASLVKEDQKHDINLPQKAFKTRGRKKKKDGRGRPCKIRDDDNIATSNRKDEAKVNRLRGRHGKIADKNGSLEMVKNQKDKEKEPDEKFSDNKHHENVILSSKKSLKSKGRNAGRREQQQVVRDQIVEMLMKAGWTIEYRQRLTKDYKDAVYVDCDGKTHWSVTLAYQKLKAKVDHGRADDKTLSAFTAIPEEVLGTLYRTRNEKPRKDKGSKSGKNPKCKENLNPNPKVRDKHLKRTAKKNADNHGRTPKKGCSKPKRDGRVRKSIALLARRSVEMSADQDGEESVIYDGKRNLWSWMIDSGKIKLGSKVQCMNDEGTKVMREGKVTGDGICCGCCGQAFTILDFECHAGSTLCQPLQHICLESGRSLLQCLTEWWMSKQEEYDHNKFNVEDADDPNDDTCNICGDGGDLICCDGCPSTFHQNCLNIEKLPTGNWRCVYCSCKFCGTVADNVDDHLTASELPLCHLCEERFHFSCNEHRIADNLDSMDLIFCGKGCEELYEGLQTLVGVKHDIPEGFSWTVLQRRYVGKEDDTGRNNSSSKIECNSRLAVAFSVMDECFMPIVDQRSNINMIHNVVYNCGSNFKRLNYCGFFTIILEKGDELVAAASIRLHGSVLAEMPFIGTRQKFRRQGMCRRLLCAVETALSSLGVEQLVIPAISELNETWTKVFGFSPLEDSKRREMTRMSLIVFPGTDMLQKPLPKKCQGIEEDHIMSPAIAEESSPPQLNASKNSATAEEAEEPHATSPLGSSGGFLHDMKTGFESFILQEALQVQIRASVQFHPHSVSLGSSDLKGLRSESGAGRRSSRLYMIEEGFPVLIRIWNEYYNNRSAGAGGLGFGPFGSPPSESFREINCRSFHAGSGILPTPLQSYPTPVAKRIGSTSSTPSFKTPCPSVKSSHNQKNRIRSVRSVSIPIEKVSRHSRISHSLQDDIQFSERWAGPTYSNSPPPSSLPIPKFSMKPKRSVSLDLQASVSSIHFRPVALSAPASPTREWSPSPEDLFDQDDSHFATKTLRRILNLDITDD</sequence>
<dbReference type="Pfam" id="PF00628">
    <property type="entry name" value="PHD"/>
    <property type="match status" value="1"/>
</dbReference>
<dbReference type="InterPro" id="IPR011011">
    <property type="entry name" value="Znf_FYVE_PHD"/>
</dbReference>
<keyword evidence="4" id="KW-0862">Zinc</keyword>
<keyword evidence="5" id="KW-0539">Nucleus</keyword>
<evidence type="ECO:0000256" key="3">
    <source>
        <dbReference type="ARBA" id="ARBA00022771"/>
    </source>
</evidence>
<feature type="compositionally biased region" description="Basic residues" evidence="7">
    <location>
        <begin position="537"/>
        <end position="546"/>
    </location>
</feature>
<proteinExistence type="predicted"/>
<dbReference type="SUPFAM" id="SSF55729">
    <property type="entry name" value="Acyl-CoA N-acyltransferases (Nat)"/>
    <property type="match status" value="1"/>
</dbReference>
<dbReference type="Pfam" id="PF16135">
    <property type="entry name" value="TDBD"/>
    <property type="match status" value="1"/>
</dbReference>
<feature type="region of interest" description="Disordered" evidence="7">
    <location>
        <begin position="1023"/>
        <end position="1057"/>
    </location>
</feature>
<dbReference type="SUPFAM" id="SSF57903">
    <property type="entry name" value="FYVE/PHD zinc finger"/>
    <property type="match status" value="1"/>
</dbReference>
<evidence type="ECO:0000256" key="2">
    <source>
        <dbReference type="ARBA" id="ARBA00022723"/>
    </source>
</evidence>
<feature type="compositionally biased region" description="Basic residues" evidence="7">
    <location>
        <begin position="410"/>
        <end position="419"/>
    </location>
</feature>
<evidence type="ECO:0000259" key="8">
    <source>
        <dbReference type="PROSITE" id="PS50016"/>
    </source>
</evidence>
<feature type="region of interest" description="Disordered" evidence="7">
    <location>
        <begin position="1184"/>
        <end position="1209"/>
    </location>
</feature>
<feature type="region of interest" description="Disordered" evidence="7">
    <location>
        <begin position="314"/>
        <end position="424"/>
    </location>
</feature>
<feature type="compositionally biased region" description="Basic residues" evidence="7">
    <location>
        <begin position="326"/>
        <end position="342"/>
    </location>
</feature>
<protein>
    <recommendedName>
        <fullName evidence="8">PHD-type domain-containing protein</fullName>
    </recommendedName>
</protein>
<dbReference type="InterPro" id="IPR042163">
    <property type="entry name" value="PHF12"/>
</dbReference>
<dbReference type="InterPro" id="IPR054292">
    <property type="entry name" value="DUF7028"/>
</dbReference>